<accession>A0A0E9VDF8</accession>
<reference evidence="1" key="1">
    <citation type="submission" date="2014-11" db="EMBL/GenBank/DDBJ databases">
        <authorList>
            <person name="Amaro Gonzalez C."/>
        </authorList>
    </citation>
    <scope>NUCLEOTIDE SEQUENCE</scope>
</reference>
<dbReference type="AlphaFoldDB" id="A0A0E9VDF8"/>
<reference evidence="1" key="2">
    <citation type="journal article" date="2015" name="Fish Shellfish Immunol.">
        <title>Early steps in the European eel (Anguilla anguilla)-Vibrio vulnificus interaction in the gills: Role of the RtxA13 toxin.</title>
        <authorList>
            <person name="Callol A."/>
            <person name="Pajuelo D."/>
            <person name="Ebbesson L."/>
            <person name="Teles M."/>
            <person name="MacKenzie S."/>
            <person name="Amaro C."/>
        </authorList>
    </citation>
    <scope>NUCLEOTIDE SEQUENCE</scope>
</reference>
<protein>
    <submittedName>
        <fullName evidence="1">Uncharacterized protein</fullName>
    </submittedName>
</protein>
<dbReference type="EMBL" id="GBXM01032531">
    <property type="protein sequence ID" value="JAH76046.1"/>
    <property type="molecule type" value="Transcribed_RNA"/>
</dbReference>
<organism evidence="1">
    <name type="scientific">Anguilla anguilla</name>
    <name type="common">European freshwater eel</name>
    <name type="synonym">Muraena anguilla</name>
    <dbReference type="NCBI Taxonomy" id="7936"/>
    <lineage>
        <taxon>Eukaryota</taxon>
        <taxon>Metazoa</taxon>
        <taxon>Chordata</taxon>
        <taxon>Craniata</taxon>
        <taxon>Vertebrata</taxon>
        <taxon>Euteleostomi</taxon>
        <taxon>Actinopterygii</taxon>
        <taxon>Neopterygii</taxon>
        <taxon>Teleostei</taxon>
        <taxon>Anguilliformes</taxon>
        <taxon>Anguillidae</taxon>
        <taxon>Anguilla</taxon>
    </lineage>
</organism>
<evidence type="ECO:0000313" key="1">
    <source>
        <dbReference type="EMBL" id="JAH76046.1"/>
    </source>
</evidence>
<name>A0A0E9VDF8_ANGAN</name>
<proteinExistence type="predicted"/>
<sequence length="37" mass="4316">MTRGRTNKSFTYRSVNFYNLVSIPCLQQPALKPVKEK</sequence>